<protein>
    <submittedName>
        <fullName evidence="2">Uncharacterized protein</fullName>
    </submittedName>
</protein>
<feature type="region of interest" description="Disordered" evidence="1">
    <location>
        <begin position="1"/>
        <end position="62"/>
    </location>
</feature>
<sequence>MRYRSAEVSSPENSSDEEMLGRDASSPPPASSETSSSEAESTEPVRYTEPKSKRRRRSDHPAVITKAMIYQPICRGLPITRDDVGRKQRATGPSSPRAKDRYITVPGKDLDSTQVSYTADSDLVAAVIHSGQFDASDTPVDFNGLRVVIEVDLLSPVTHFLKIDRNGITSRFRPRRSDRPTLAFTIVSVEPLVGEGSPLVNETVIELLRCQDEDPKLRFLRPYKGDIDSEHIWLEYSPLYVIQMSERVGTDFEGYSRLYREDMYFHMHDGLQFILRMEDPSAEGEEPRFMWLPSDDDGFTGLSWNEIEWGFRSVRIRGQICGTIQAIRFAIRDHVIGQLAASDMKWFNKVAAHQPLLRGDVDEGIVEGYVVCDSSEESGYGIQEMDDASSVEDSNVIQIGGGGN</sequence>
<comment type="caution">
    <text evidence="2">The sequence shown here is derived from an EMBL/GenBank/DDBJ whole genome shotgun (WGS) entry which is preliminary data.</text>
</comment>
<dbReference type="Proteomes" id="UP000591131">
    <property type="component" value="Unassembled WGS sequence"/>
</dbReference>
<evidence type="ECO:0000313" key="2">
    <source>
        <dbReference type="EMBL" id="KAF4672410.1"/>
    </source>
</evidence>
<feature type="region of interest" description="Disordered" evidence="1">
    <location>
        <begin position="80"/>
        <end position="102"/>
    </location>
</feature>
<dbReference type="AlphaFoldDB" id="A0A7J6MMH2"/>
<evidence type="ECO:0000313" key="3">
    <source>
        <dbReference type="Proteomes" id="UP000591131"/>
    </source>
</evidence>
<evidence type="ECO:0000256" key="1">
    <source>
        <dbReference type="SAM" id="MobiDB-lite"/>
    </source>
</evidence>
<accession>A0A7J6MMH2</accession>
<gene>
    <name evidence="2" type="ORF">FOL47_000577</name>
</gene>
<dbReference type="OrthoDB" id="444258at2759"/>
<dbReference type="EMBL" id="JAAPAO010000110">
    <property type="protein sequence ID" value="KAF4672410.1"/>
    <property type="molecule type" value="Genomic_DNA"/>
</dbReference>
<reference evidence="2 3" key="1">
    <citation type="submission" date="2020-04" db="EMBL/GenBank/DDBJ databases">
        <title>Perkinsus chesapeaki whole genome sequence.</title>
        <authorList>
            <person name="Bogema D.R."/>
        </authorList>
    </citation>
    <scope>NUCLEOTIDE SEQUENCE [LARGE SCALE GENOMIC DNA]</scope>
    <source>
        <strain evidence="2">ATCC PRA-425</strain>
    </source>
</reference>
<keyword evidence="3" id="KW-1185">Reference proteome</keyword>
<feature type="compositionally biased region" description="Low complexity" evidence="1">
    <location>
        <begin position="31"/>
        <end position="44"/>
    </location>
</feature>
<organism evidence="2 3">
    <name type="scientific">Perkinsus chesapeaki</name>
    <name type="common">Clam parasite</name>
    <name type="synonym">Perkinsus andrewsi</name>
    <dbReference type="NCBI Taxonomy" id="330153"/>
    <lineage>
        <taxon>Eukaryota</taxon>
        <taxon>Sar</taxon>
        <taxon>Alveolata</taxon>
        <taxon>Perkinsozoa</taxon>
        <taxon>Perkinsea</taxon>
        <taxon>Perkinsida</taxon>
        <taxon>Perkinsidae</taxon>
        <taxon>Perkinsus</taxon>
    </lineage>
</organism>
<proteinExistence type="predicted"/>
<name>A0A7J6MMH2_PERCH</name>